<dbReference type="KEGG" id="hmr:Hipma_0895"/>
<organism evidence="1 2">
    <name type="scientific">Hippea maritima (strain ATCC 700847 / DSM 10411 / MH2)</name>
    <dbReference type="NCBI Taxonomy" id="760142"/>
    <lineage>
        <taxon>Bacteria</taxon>
        <taxon>Pseudomonadati</taxon>
        <taxon>Campylobacterota</taxon>
        <taxon>Desulfurellia</taxon>
        <taxon>Desulfurellales</taxon>
        <taxon>Hippeaceae</taxon>
        <taxon>Hippea</taxon>
    </lineage>
</organism>
<dbReference type="STRING" id="760142.Hipma_0895"/>
<reference evidence="2" key="2">
    <citation type="submission" date="2011-03" db="EMBL/GenBank/DDBJ databases">
        <title>The complete genome of Hippea maritima DSM 10411.</title>
        <authorList>
            <consortium name="US DOE Joint Genome Institute (JGI-PGF)"/>
            <person name="Lucas S."/>
            <person name="Copeland A."/>
            <person name="Lapidus A."/>
            <person name="Bruce D."/>
            <person name="Goodwin L."/>
            <person name="Pitluck S."/>
            <person name="Peters L."/>
            <person name="Kyrpides N."/>
            <person name="Mavromatis K."/>
            <person name="Pagani I."/>
            <person name="Ivanova N."/>
            <person name="Mikhailova N."/>
            <person name="Lu M."/>
            <person name="Detter J.C."/>
            <person name="Tapia R."/>
            <person name="Han C."/>
            <person name="Land M."/>
            <person name="Hauser L."/>
            <person name="Markowitz V."/>
            <person name="Cheng J.-F."/>
            <person name="Hugenholtz P."/>
            <person name="Woyke T."/>
            <person name="Wu D."/>
            <person name="Spring S."/>
            <person name="Schroeder M."/>
            <person name="Brambilla E."/>
            <person name="Klenk H.-P."/>
            <person name="Eisen J.A."/>
        </authorList>
    </citation>
    <scope>NUCLEOTIDE SEQUENCE [LARGE SCALE GENOMIC DNA]</scope>
    <source>
        <strain evidence="2">ATCC 700847 / DSM 10411 / MH2</strain>
    </source>
</reference>
<accession>F2LVT1</accession>
<dbReference type="AlphaFoldDB" id="F2LVT1"/>
<proteinExistence type="predicted"/>
<dbReference type="Proteomes" id="UP000008139">
    <property type="component" value="Chromosome"/>
</dbReference>
<dbReference type="RefSeq" id="WP_013681906.1">
    <property type="nucleotide sequence ID" value="NC_015318.1"/>
</dbReference>
<dbReference type="EMBL" id="CP002606">
    <property type="protein sequence ID" value="AEA33865.1"/>
    <property type="molecule type" value="Genomic_DNA"/>
</dbReference>
<dbReference type="eggNOG" id="ENOG5032P2F">
    <property type="taxonomic scope" value="Bacteria"/>
</dbReference>
<name>F2LVT1_HIPMA</name>
<evidence type="ECO:0000313" key="2">
    <source>
        <dbReference type="Proteomes" id="UP000008139"/>
    </source>
</evidence>
<protein>
    <submittedName>
        <fullName evidence="1">Uncharacterized protein</fullName>
    </submittedName>
</protein>
<evidence type="ECO:0000313" key="1">
    <source>
        <dbReference type="EMBL" id="AEA33865.1"/>
    </source>
</evidence>
<keyword evidence="2" id="KW-1185">Reference proteome</keyword>
<dbReference type="InParanoid" id="F2LVT1"/>
<dbReference type="OrthoDB" id="5519759at2"/>
<dbReference type="HOGENOM" id="CLU_2273493_0_0_7"/>
<gene>
    <name evidence="1" type="ordered locus">Hipma_0895</name>
</gene>
<sequence>MDEKRREIYNSLFENGKKIEEEILKDEFNLAEVDKLFRERNKLFDKLKSQEEPEYDELELAKKLIYDNNRLIDMVVEKKEKLMGKFKSKETEAKKISQYLKK</sequence>
<reference evidence="1 2" key="1">
    <citation type="journal article" date="2011" name="Stand. Genomic Sci.">
        <title>Complete genome sequence of the thermophilic sulfur-reducer Hippea maritima type strain (MH(2)).</title>
        <authorList>
            <person name="Huntemann M."/>
            <person name="Lu M."/>
            <person name="Nolan M."/>
            <person name="Lapidus A."/>
            <person name="Lucas S."/>
            <person name="Hammon N."/>
            <person name="Deshpande S."/>
            <person name="Cheng J.F."/>
            <person name="Tapia R."/>
            <person name="Han C."/>
            <person name="Goodwin L."/>
            <person name="Pitluck S."/>
            <person name="Liolios K."/>
            <person name="Pagani I."/>
            <person name="Ivanova N."/>
            <person name="Ovchinikova G."/>
            <person name="Pati A."/>
            <person name="Chen A."/>
            <person name="Palaniappan K."/>
            <person name="Land M."/>
            <person name="Hauser L."/>
            <person name="Jeffries C.D."/>
            <person name="Detter J.C."/>
            <person name="Brambilla E.M."/>
            <person name="Rohde M."/>
            <person name="Spring S."/>
            <person name="Goker M."/>
            <person name="Woyke T."/>
            <person name="Bristow J."/>
            <person name="Eisen J.A."/>
            <person name="Markowitz V."/>
            <person name="Hugenholtz P."/>
            <person name="Kyrpides N.C."/>
            <person name="Klenk H.P."/>
            <person name="Mavromatis K."/>
        </authorList>
    </citation>
    <scope>NUCLEOTIDE SEQUENCE [LARGE SCALE GENOMIC DNA]</scope>
    <source>
        <strain evidence="2">ATCC 700847 / DSM 10411 / MH2</strain>
    </source>
</reference>